<feature type="non-terminal residue" evidence="2">
    <location>
        <position position="188"/>
    </location>
</feature>
<evidence type="ECO:0000259" key="1">
    <source>
        <dbReference type="Pfam" id="PF13649"/>
    </source>
</evidence>
<dbReference type="PANTHER" id="PTHR44068">
    <property type="entry name" value="ZGC:194242"/>
    <property type="match status" value="1"/>
</dbReference>
<dbReference type="InterPro" id="IPR050447">
    <property type="entry name" value="Erg6_SMT_methyltransf"/>
</dbReference>
<dbReference type="AlphaFoldDB" id="X1N706"/>
<sequence>MCKIVIMKERVDKIKMTNIYLYKIKKDHLRENLVKYTRKAFELLPKYDNPQILDVGCGAGIPTIELAKLSGGHITGIDIDRSSLERFRKKLRETELVDKIEIIEKSLFALDFPDESFDIIWAEGSISAIGFEEGLKQLRRFLKLNGFLVIHDDISDTKKKLKLISNYNYILISRFKISHKEWWLKYYA</sequence>
<dbReference type="InterPro" id="IPR029063">
    <property type="entry name" value="SAM-dependent_MTases_sf"/>
</dbReference>
<dbReference type="PANTHER" id="PTHR44068:SF11">
    <property type="entry name" value="GERANYL DIPHOSPHATE 2-C-METHYLTRANSFERASE"/>
    <property type="match status" value="1"/>
</dbReference>
<dbReference type="InterPro" id="IPR041698">
    <property type="entry name" value="Methyltransf_25"/>
</dbReference>
<gene>
    <name evidence="2" type="ORF">S06H3_42576</name>
</gene>
<accession>X1N706</accession>
<dbReference type="EMBL" id="BARV01026340">
    <property type="protein sequence ID" value="GAI39807.1"/>
    <property type="molecule type" value="Genomic_DNA"/>
</dbReference>
<dbReference type="SUPFAM" id="SSF53335">
    <property type="entry name" value="S-adenosyl-L-methionine-dependent methyltransferases"/>
    <property type="match status" value="1"/>
</dbReference>
<protein>
    <recommendedName>
        <fullName evidence="1">Methyltransferase domain-containing protein</fullName>
    </recommendedName>
</protein>
<reference evidence="2" key="1">
    <citation type="journal article" date="2014" name="Front. Microbiol.">
        <title>High frequency of phylogenetically diverse reductive dehalogenase-homologous genes in deep subseafloor sedimentary metagenomes.</title>
        <authorList>
            <person name="Kawai M."/>
            <person name="Futagami T."/>
            <person name="Toyoda A."/>
            <person name="Takaki Y."/>
            <person name="Nishi S."/>
            <person name="Hori S."/>
            <person name="Arai W."/>
            <person name="Tsubouchi T."/>
            <person name="Morono Y."/>
            <person name="Uchiyama I."/>
            <person name="Ito T."/>
            <person name="Fujiyama A."/>
            <person name="Inagaki F."/>
            <person name="Takami H."/>
        </authorList>
    </citation>
    <scope>NUCLEOTIDE SEQUENCE</scope>
    <source>
        <strain evidence="2">Expedition CK06-06</strain>
    </source>
</reference>
<dbReference type="CDD" id="cd02440">
    <property type="entry name" value="AdoMet_MTases"/>
    <property type="match status" value="1"/>
</dbReference>
<proteinExistence type="predicted"/>
<evidence type="ECO:0000313" key="2">
    <source>
        <dbReference type="EMBL" id="GAI39807.1"/>
    </source>
</evidence>
<comment type="caution">
    <text evidence="2">The sequence shown here is derived from an EMBL/GenBank/DDBJ whole genome shotgun (WGS) entry which is preliminary data.</text>
</comment>
<feature type="domain" description="Methyltransferase" evidence="1">
    <location>
        <begin position="52"/>
        <end position="146"/>
    </location>
</feature>
<dbReference type="Pfam" id="PF13649">
    <property type="entry name" value="Methyltransf_25"/>
    <property type="match status" value="1"/>
</dbReference>
<organism evidence="2">
    <name type="scientific">marine sediment metagenome</name>
    <dbReference type="NCBI Taxonomy" id="412755"/>
    <lineage>
        <taxon>unclassified sequences</taxon>
        <taxon>metagenomes</taxon>
        <taxon>ecological metagenomes</taxon>
    </lineage>
</organism>
<name>X1N706_9ZZZZ</name>
<dbReference type="Gene3D" id="3.40.50.150">
    <property type="entry name" value="Vaccinia Virus protein VP39"/>
    <property type="match status" value="1"/>
</dbReference>